<feature type="zinc finger region" description="CR-type" evidence="5">
    <location>
        <begin position="662"/>
        <end position="746"/>
    </location>
</feature>
<gene>
    <name evidence="9" type="ORF">BG006_011086</name>
</gene>
<dbReference type="InterPro" id="IPR018253">
    <property type="entry name" value="DnaJ_domain_CS"/>
</dbReference>
<dbReference type="GO" id="GO:0051082">
    <property type="term" value="F:unfolded protein binding"/>
    <property type="evidence" value="ECO:0007669"/>
    <property type="project" value="InterPro"/>
</dbReference>
<proteinExistence type="inferred from homology"/>
<keyword evidence="10" id="KW-1185">Reference proteome</keyword>
<dbReference type="InterPro" id="IPR012338">
    <property type="entry name" value="Beta-lactam/transpept-like"/>
</dbReference>
<keyword evidence="4 5" id="KW-0862">Zinc</keyword>
<sequence length="944" mass="102696">MQGRFATKRLNFFSPFKCPATRDTDAILAKLKIDLELARNQTGIPGMSVAVMHKGKLIFAEGFGKRNQNSDPFTPETRSLLASVTKAFTATTIGELVAEGKMDWDTTPVNTYLPEFETIDPILTSQLTLKDLLSHRTTIPDLDFSWMWGNDTRRNLIKRIRHVPVNSKLRSSVNYNNVMYCVAGEAAANVANVPFEQLVRDKIFEPLGLSSMGFTMGEMSKSSDFAMPFLTETYEDAVAGRFIELPLDNAAEKSAAAGDLYSNVVDLARWGQVVMKEGVQNGKQVLSKEGVAMTLTAHTINSPADRDPDMGLSGQYGMGWALGSYKGNNVYEHSGRNFGYITNLAVYPNAELVVAVLTNAYMTGLPRYLSFHIADEILALPKSQDWLAVKAIASTKAAYASYAEDMKGDFPERIPNKPPAHDLNAYAGEYFHPGHGTTTVQLRGGKLHFSLEAFEGVLTPYHFETFSTVLHHAETLKMGTLITFDTGVDGKVTGVTFDVGSNAEMMSTYVAKSNKCLIQTINIMMQGETKYYDTLGVSPDATDAEIKKAYRKLAMQYHPDKNPDAGDKFKEISHAYETLSDPESREMYDRYGEDGPGGAGGFGFGGGMSQEEMFAQLFGGGGGGGFFGGPMGGGMGGGPGRPRKGEDISHNLNVTLEDLYNGKTTRLSLEKNVVCGLCAGKGGKASAVKKCGTCDGRGVKLVVRQVGPGMMQQMQVTCPSCDGEGTTMREKDRCKKCKGAKVVNEKKVMEIFIEKGMRNGEKIPMKGEADQLPGVETGDVILVLQQKPHTLFERSGADLSCKIKIPLVEALCGFSKVLLTHLDGRGIHVEQPAGSVIKPGQVKRIIGEGMPHFKRPIDKGDLYITFDVEFPKDNWATAGSLKSLEALLPSRSAEPIEPELVDHCTLHDGDMENYGAHTHTGNAYDSDEDDEEQGGHGGVQCAQS</sequence>
<evidence type="ECO:0000256" key="5">
    <source>
        <dbReference type="PROSITE-ProRule" id="PRU00546"/>
    </source>
</evidence>
<dbReference type="InterPro" id="IPR012724">
    <property type="entry name" value="DnaJ"/>
</dbReference>
<dbReference type="PROSITE" id="PS00636">
    <property type="entry name" value="DNAJ_1"/>
    <property type="match status" value="1"/>
</dbReference>
<dbReference type="Gene3D" id="3.40.710.10">
    <property type="entry name" value="DD-peptidase/beta-lactamase superfamily"/>
    <property type="match status" value="1"/>
</dbReference>
<dbReference type="InterPro" id="IPR036869">
    <property type="entry name" value="J_dom_sf"/>
</dbReference>
<dbReference type="Pfam" id="PF00144">
    <property type="entry name" value="Beta-lactamase"/>
    <property type="match status" value="1"/>
</dbReference>
<evidence type="ECO:0000256" key="1">
    <source>
        <dbReference type="ARBA" id="ARBA00022723"/>
    </source>
</evidence>
<accession>A0A9P5SEN0</accession>
<dbReference type="CDD" id="cd06257">
    <property type="entry name" value="DnaJ"/>
    <property type="match status" value="1"/>
</dbReference>
<dbReference type="InterPro" id="IPR021860">
    <property type="entry name" value="Peptidase_S12_Pab87-rel_C"/>
</dbReference>
<dbReference type="Gene3D" id="1.10.287.110">
    <property type="entry name" value="DnaJ domain"/>
    <property type="match status" value="1"/>
</dbReference>
<evidence type="ECO:0000313" key="10">
    <source>
        <dbReference type="Proteomes" id="UP000696485"/>
    </source>
</evidence>
<organism evidence="9 10">
    <name type="scientific">Podila minutissima</name>
    <dbReference type="NCBI Taxonomy" id="64525"/>
    <lineage>
        <taxon>Eukaryota</taxon>
        <taxon>Fungi</taxon>
        <taxon>Fungi incertae sedis</taxon>
        <taxon>Mucoromycota</taxon>
        <taxon>Mortierellomycotina</taxon>
        <taxon>Mortierellomycetes</taxon>
        <taxon>Mortierellales</taxon>
        <taxon>Mortierellaceae</taxon>
        <taxon>Podila</taxon>
    </lineage>
</organism>
<name>A0A9P5SEN0_9FUNG</name>
<dbReference type="Gene3D" id="2.10.230.10">
    <property type="entry name" value="Heat shock protein DnaJ, cysteine-rich domain"/>
    <property type="match status" value="1"/>
</dbReference>
<feature type="domain" description="J" evidence="7">
    <location>
        <begin position="530"/>
        <end position="592"/>
    </location>
</feature>
<dbReference type="InterPro" id="IPR008971">
    <property type="entry name" value="HSP40/DnaJ_pept-bd"/>
</dbReference>
<evidence type="ECO:0000256" key="6">
    <source>
        <dbReference type="SAM" id="MobiDB-lite"/>
    </source>
</evidence>
<dbReference type="CDD" id="cd10719">
    <property type="entry name" value="DnaJ_zf"/>
    <property type="match status" value="1"/>
</dbReference>
<dbReference type="GO" id="GO:0008270">
    <property type="term" value="F:zinc ion binding"/>
    <property type="evidence" value="ECO:0007669"/>
    <property type="project" value="UniProtKB-KW"/>
</dbReference>
<keyword evidence="2" id="KW-0677">Repeat</keyword>
<dbReference type="Pfam" id="PF00226">
    <property type="entry name" value="DnaJ"/>
    <property type="match status" value="1"/>
</dbReference>
<keyword evidence="1 5" id="KW-0479">Metal-binding</keyword>
<dbReference type="SMART" id="SM00271">
    <property type="entry name" value="DnaJ"/>
    <property type="match status" value="1"/>
</dbReference>
<dbReference type="GO" id="GO:0030544">
    <property type="term" value="F:Hsp70 protein binding"/>
    <property type="evidence" value="ECO:0007669"/>
    <property type="project" value="InterPro"/>
</dbReference>
<dbReference type="InterPro" id="IPR001466">
    <property type="entry name" value="Beta-lactam-related"/>
</dbReference>
<dbReference type="InterPro" id="IPR001305">
    <property type="entry name" value="HSP_DnaJ_Cys-rich_dom"/>
</dbReference>
<reference evidence="9" key="1">
    <citation type="journal article" date="2020" name="Fungal Divers.">
        <title>Resolving the Mortierellaceae phylogeny through synthesis of multi-gene phylogenetics and phylogenomics.</title>
        <authorList>
            <person name="Vandepol N."/>
            <person name="Liber J."/>
            <person name="Desiro A."/>
            <person name="Na H."/>
            <person name="Kennedy M."/>
            <person name="Barry K."/>
            <person name="Grigoriev I.V."/>
            <person name="Miller A.N."/>
            <person name="O'Donnell K."/>
            <person name="Stajich J.E."/>
            <person name="Bonito G."/>
        </authorList>
    </citation>
    <scope>NUCLEOTIDE SEQUENCE</scope>
    <source>
        <strain evidence="9">NVP1</strain>
    </source>
</reference>
<dbReference type="Pfam" id="PF11954">
    <property type="entry name" value="DUF3471"/>
    <property type="match status" value="1"/>
</dbReference>
<dbReference type="Gene3D" id="2.60.260.20">
    <property type="entry name" value="Urease metallochaperone UreE, N-terminal domain"/>
    <property type="match status" value="2"/>
</dbReference>
<dbReference type="SUPFAM" id="SSF46565">
    <property type="entry name" value="Chaperone J-domain"/>
    <property type="match status" value="1"/>
</dbReference>
<dbReference type="Proteomes" id="UP000696485">
    <property type="component" value="Unassembled WGS sequence"/>
</dbReference>
<dbReference type="GO" id="GO:0005524">
    <property type="term" value="F:ATP binding"/>
    <property type="evidence" value="ECO:0007669"/>
    <property type="project" value="InterPro"/>
</dbReference>
<dbReference type="CDD" id="cd10747">
    <property type="entry name" value="DnaJ_C"/>
    <property type="match status" value="1"/>
</dbReference>
<dbReference type="SUPFAM" id="SSF49493">
    <property type="entry name" value="HSP40/DnaJ peptide-binding domain"/>
    <property type="match status" value="2"/>
</dbReference>
<dbReference type="FunFam" id="2.60.260.20:FF:000003">
    <property type="entry name" value="DnaJ subfamily A member 2"/>
    <property type="match status" value="1"/>
</dbReference>
<dbReference type="HAMAP" id="MF_01152">
    <property type="entry name" value="DnaJ"/>
    <property type="match status" value="1"/>
</dbReference>
<dbReference type="AlphaFoldDB" id="A0A9P5SEN0"/>
<evidence type="ECO:0000256" key="2">
    <source>
        <dbReference type="ARBA" id="ARBA00022737"/>
    </source>
</evidence>
<dbReference type="PRINTS" id="PR00625">
    <property type="entry name" value="JDOMAIN"/>
</dbReference>
<dbReference type="GO" id="GO:0009408">
    <property type="term" value="P:response to heat"/>
    <property type="evidence" value="ECO:0007669"/>
    <property type="project" value="InterPro"/>
</dbReference>
<evidence type="ECO:0000259" key="7">
    <source>
        <dbReference type="PROSITE" id="PS50076"/>
    </source>
</evidence>
<dbReference type="PROSITE" id="PS50076">
    <property type="entry name" value="DNAJ_2"/>
    <property type="match status" value="1"/>
</dbReference>
<feature type="domain" description="CR-type" evidence="8">
    <location>
        <begin position="662"/>
        <end position="746"/>
    </location>
</feature>
<dbReference type="InterPro" id="IPR001623">
    <property type="entry name" value="DnaJ_domain"/>
</dbReference>
<comment type="caution">
    <text evidence="9">The sequence shown here is derived from an EMBL/GenBank/DDBJ whole genome shotgun (WGS) entry which is preliminary data.</text>
</comment>
<evidence type="ECO:0000259" key="8">
    <source>
        <dbReference type="PROSITE" id="PS51188"/>
    </source>
</evidence>
<dbReference type="SUPFAM" id="SSF56601">
    <property type="entry name" value="beta-lactamase/transpeptidase-like"/>
    <property type="match status" value="1"/>
</dbReference>
<dbReference type="Gene3D" id="2.40.128.600">
    <property type="match status" value="1"/>
</dbReference>
<keyword evidence="3 5" id="KW-0863">Zinc-finger</keyword>
<evidence type="ECO:0000313" key="9">
    <source>
        <dbReference type="EMBL" id="KAF9325446.1"/>
    </source>
</evidence>
<dbReference type="PROSITE" id="PS51188">
    <property type="entry name" value="ZF_CR"/>
    <property type="match status" value="1"/>
</dbReference>
<dbReference type="PANTHER" id="PTHR43888">
    <property type="entry name" value="DNAJ-LIKE-2, ISOFORM A-RELATED"/>
    <property type="match status" value="1"/>
</dbReference>
<dbReference type="InterPro" id="IPR044713">
    <property type="entry name" value="DNJA1/2-like"/>
</dbReference>
<dbReference type="EMBL" id="JAAAUY010000924">
    <property type="protein sequence ID" value="KAF9325446.1"/>
    <property type="molecule type" value="Genomic_DNA"/>
</dbReference>
<dbReference type="InterPro" id="IPR036410">
    <property type="entry name" value="HSP_DnaJ_Cys-rich_dom_sf"/>
</dbReference>
<dbReference type="Pfam" id="PF00684">
    <property type="entry name" value="DnaJ_CXXCXGXG"/>
    <property type="match status" value="1"/>
</dbReference>
<dbReference type="SUPFAM" id="SSF57938">
    <property type="entry name" value="DnaJ/Hsp40 cysteine-rich domain"/>
    <property type="match status" value="1"/>
</dbReference>
<dbReference type="GO" id="GO:0006457">
    <property type="term" value="P:protein folding"/>
    <property type="evidence" value="ECO:0007669"/>
    <property type="project" value="InterPro"/>
</dbReference>
<evidence type="ECO:0000256" key="3">
    <source>
        <dbReference type="ARBA" id="ARBA00022771"/>
    </source>
</evidence>
<dbReference type="FunFam" id="2.10.230.10:FF:000001">
    <property type="entry name" value="DnaJ subfamily A member 2"/>
    <property type="match status" value="1"/>
</dbReference>
<dbReference type="FunFam" id="1.10.287.110:FF:000041">
    <property type="entry name" value="Chaperone protein DNAj, putative"/>
    <property type="match status" value="1"/>
</dbReference>
<dbReference type="Pfam" id="PF01556">
    <property type="entry name" value="DnaJ_C"/>
    <property type="match status" value="1"/>
</dbReference>
<dbReference type="InterPro" id="IPR002939">
    <property type="entry name" value="DnaJ_C"/>
</dbReference>
<feature type="region of interest" description="Disordered" evidence="6">
    <location>
        <begin position="911"/>
        <end position="944"/>
    </location>
</feature>
<protein>
    <submittedName>
        <fullName evidence="9">Uncharacterized protein</fullName>
    </submittedName>
</protein>
<evidence type="ECO:0000256" key="4">
    <source>
        <dbReference type="ARBA" id="ARBA00022833"/>
    </source>
</evidence>